<feature type="compositionally biased region" description="Low complexity" evidence="1">
    <location>
        <begin position="57"/>
        <end position="67"/>
    </location>
</feature>
<feature type="region of interest" description="Disordered" evidence="1">
    <location>
        <begin position="432"/>
        <end position="540"/>
    </location>
</feature>
<feature type="compositionally biased region" description="Low complexity" evidence="1">
    <location>
        <begin position="364"/>
        <end position="384"/>
    </location>
</feature>
<organism evidence="2 3">
    <name type="scientific">Chlamydomonas schloesseri</name>
    <dbReference type="NCBI Taxonomy" id="2026947"/>
    <lineage>
        <taxon>Eukaryota</taxon>
        <taxon>Viridiplantae</taxon>
        <taxon>Chlorophyta</taxon>
        <taxon>core chlorophytes</taxon>
        <taxon>Chlorophyceae</taxon>
        <taxon>CS clade</taxon>
        <taxon>Chlamydomonadales</taxon>
        <taxon>Chlamydomonadaceae</taxon>
        <taxon>Chlamydomonas</taxon>
    </lineage>
</organism>
<feature type="region of interest" description="Disordered" evidence="1">
    <location>
        <begin position="46"/>
        <end position="85"/>
    </location>
</feature>
<feature type="region of interest" description="Disordered" evidence="1">
    <location>
        <begin position="961"/>
        <end position="994"/>
    </location>
</feature>
<evidence type="ECO:0000313" key="3">
    <source>
        <dbReference type="Proteomes" id="UP000613740"/>
    </source>
</evidence>
<feature type="region of interest" description="Disordered" evidence="1">
    <location>
        <begin position="115"/>
        <end position="139"/>
    </location>
</feature>
<keyword evidence="3" id="KW-1185">Reference proteome</keyword>
<evidence type="ECO:0000313" key="2">
    <source>
        <dbReference type="EMBL" id="KAG2433972.1"/>
    </source>
</evidence>
<comment type="caution">
    <text evidence="2">The sequence shown here is derived from an EMBL/GenBank/DDBJ whole genome shotgun (WGS) entry which is preliminary data.</text>
</comment>
<feature type="compositionally biased region" description="Gly residues" evidence="1">
    <location>
        <begin position="327"/>
        <end position="340"/>
    </location>
</feature>
<feature type="region of interest" description="Disordered" evidence="1">
    <location>
        <begin position="1"/>
        <end position="20"/>
    </location>
</feature>
<feature type="compositionally biased region" description="Gly residues" evidence="1">
    <location>
        <begin position="940"/>
        <end position="949"/>
    </location>
</feature>
<gene>
    <name evidence="2" type="ORF">HYH02_012434</name>
</gene>
<feature type="compositionally biased region" description="Low complexity" evidence="1">
    <location>
        <begin position="272"/>
        <end position="291"/>
    </location>
</feature>
<proteinExistence type="predicted"/>
<dbReference type="EMBL" id="JAEHOD010000059">
    <property type="protein sequence ID" value="KAG2433972.1"/>
    <property type="molecule type" value="Genomic_DNA"/>
</dbReference>
<feature type="compositionally biased region" description="Pro residues" evidence="1">
    <location>
        <begin position="68"/>
        <end position="81"/>
    </location>
</feature>
<feature type="compositionally biased region" description="Basic and acidic residues" evidence="1">
    <location>
        <begin position="257"/>
        <end position="266"/>
    </location>
</feature>
<feature type="compositionally biased region" description="Pro residues" evidence="1">
    <location>
        <begin position="967"/>
        <end position="980"/>
    </location>
</feature>
<evidence type="ECO:0000256" key="1">
    <source>
        <dbReference type="SAM" id="MobiDB-lite"/>
    </source>
</evidence>
<dbReference type="Proteomes" id="UP000613740">
    <property type="component" value="Unassembled WGS sequence"/>
</dbReference>
<feature type="compositionally biased region" description="Low complexity" evidence="1">
    <location>
        <begin position="454"/>
        <end position="503"/>
    </location>
</feature>
<name>A0A835SV99_9CHLO</name>
<feature type="region of interest" description="Disordered" evidence="1">
    <location>
        <begin position="922"/>
        <end position="949"/>
    </location>
</feature>
<feature type="compositionally biased region" description="Low complexity" evidence="1">
    <location>
        <begin position="604"/>
        <end position="615"/>
    </location>
</feature>
<feature type="region of interest" description="Disordered" evidence="1">
    <location>
        <begin position="202"/>
        <end position="405"/>
    </location>
</feature>
<feature type="compositionally biased region" description="Gly residues" evidence="1">
    <location>
        <begin position="118"/>
        <end position="131"/>
    </location>
</feature>
<feature type="compositionally biased region" description="Low complexity" evidence="1">
    <location>
        <begin position="828"/>
        <end position="840"/>
    </location>
</feature>
<feature type="compositionally biased region" description="Gly residues" evidence="1">
    <location>
        <begin position="219"/>
        <end position="243"/>
    </location>
</feature>
<feature type="compositionally biased region" description="Low complexity" evidence="1">
    <location>
        <begin position="1170"/>
        <end position="1194"/>
    </location>
</feature>
<protein>
    <submittedName>
        <fullName evidence="2">Uncharacterized protein</fullName>
    </submittedName>
</protein>
<reference evidence="2" key="1">
    <citation type="journal article" date="2020" name="bioRxiv">
        <title>Comparative genomics of Chlamydomonas.</title>
        <authorList>
            <person name="Craig R.J."/>
            <person name="Hasan A.R."/>
            <person name="Ness R.W."/>
            <person name="Keightley P.D."/>
        </authorList>
    </citation>
    <scope>NUCLEOTIDE SEQUENCE</scope>
    <source>
        <strain evidence="2">CCAP 11/173</strain>
    </source>
</reference>
<feature type="compositionally biased region" description="Low complexity" evidence="1">
    <location>
        <begin position="522"/>
        <end position="540"/>
    </location>
</feature>
<dbReference type="OrthoDB" id="10691261at2759"/>
<sequence length="1230" mass="121094">MLAPIKQECDDDFEDSQRVVGPVWPPDASISIAKLGTSIVVGRKGTLDERVTHNRPPGDASAATSPAPSLPLAPPPPPQPTEPCNAGKCGAVAASGGGATGSAAVASAPAAAAVEGKSSGGSAGNAGGSGAGAATDGPLQPIPLMEAKKLSAVVVEPAADAAAAPEATAAMPAGAAVAKAPASTVSAAALAAAAAAVPIFGRTSRTDSSGGDTPWHGWRSGGPAGGGGGGGGGGCSFTAGVGGDSVSMGTGQQQWIEAERPRDPRRPPPQPSQQLLQPQQLHQPKLLQPQQHGPGAVSTPPPALAAAPQLQPFVRLSRTDSTAEDSGGAGGGGYRGGGGSDRFTGFPQVFSQAALPPPLPQRRQSASEAQAPQLQLQPPLRLSSDGFVMSCGGRRGMAGAGARPATVGMAPAGRHCFDEDVAAADAAAINSAAGARTSSNGLPQRRSSHAPPEQHALQQHSPQQQLNSPWSSRSAAVATTSVAAAQSPPAARAAPPPAAAWAAVPRFLSTPTPASAEPRRPQQPQSQQMPPRRQSGPAAGQVVVAATGAGVGLRPAGVRGYGTSCAGPLDASPAPDPAVAPPAARPRLLGGPAIRCGAGGAGNSGSLRSRRLSAADVEGEEEAMRDEHAGEVLLARNHQRQLQQQEVQAALLRRRRSSLSGLSGLSGRLDSSCGGAAGTATAATAADTHNALPTRHAAAKVAAAVVAAGSGQRHGSSAAGSLPLESPTKMDGGAAGPSPGGPQRRLSGATELEEKAAAAAAAAQLPLSARGLELVALGRGLVERLCRVRSSKARLAALEATITSELAAVRAELTGCVAAATAAEHNQRQQPQQQPQLAQRRPSEDGVQASQGQPQGPAVVGRRELRTVPDQVEAAAAAPANVAAGGSRAAWREDAEQFLREEAVRCGTAAASSAHQAVATTSVGAVGSSGQPAARRSSGTGSGLGGGGGAAAASLPFLPAPAASLPSQPPRLLPPFPSPRPTTSASAGSGGAGAAAATRPFLSVGGRPFGSPARLSPVPEAPEELLFTQRCRALRSSITGPAAAAVMATASLGNADAPTKANSAAAAASGAGAGGAAGGGLVGSGLRLQLAAAAAAAAGAVRSSAQAVTARAEAKTAKATADQGPASEDASLGDVLRWLLAITKGGDAAQPAAAAAAAALARAAGAADASMGQRQPTGPGPAAAAVQVQPLVRPVRPREELERGNGIEFLPDEEQAQAQQRPAKRARELS</sequence>
<dbReference type="AlphaFoldDB" id="A0A835SV99"/>
<feature type="compositionally biased region" description="Basic and acidic residues" evidence="1">
    <location>
        <begin position="1196"/>
        <end position="1205"/>
    </location>
</feature>
<feature type="region of interest" description="Disordered" evidence="1">
    <location>
        <begin position="712"/>
        <end position="747"/>
    </location>
</feature>
<feature type="region of interest" description="Disordered" evidence="1">
    <location>
        <begin position="824"/>
        <end position="861"/>
    </location>
</feature>
<feature type="region of interest" description="Disordered" evidence="1">
    <location>
        <begin position="595"/>
        <end position="626"/>
    </location>
</feature>
<feature type="region of interest" description="Disordered" evidence="1">
    <location>
        <begin position="1170"/>
        <end position="1230"/>
    </location>
</feature>
<accession>A0A835SV99</accession>